<evidence type="ECO:0000313" key="4">
    <source>
        <dbReference type="Proteomes" id="UP001241747"/>
    </source>
</evidence>
<evidence type="ECO:0000259" key="2">
    <source>
        <dbReference type="Pfam" id="PF09037"/>
    </source>
</evidence>
<dbReference type="InterPro" id="IPR024628">
    <property type="entry name" value="Sulfotransferase_Stf0_dom"/>
</dbReference>
<keyword evidence="4" id="KW-1185">Reference proteome</keyword>
<feature type="domain" description="Sulphotransferase Stf0" evidence="2">
    <location>
        <begin position="120"/>
        <end position="248"/>
    </location>
</feature>
<dbReference type="Pfam" id="PF09037">
    <property type="entry name" value="Sulphotransf"/>
    <property type="match status" value="1"/>
</dbReference>
<reference evidence="3 4" key="1">
    <citation type="submission" date="2023-07" db="EMBL/GenBank/DDBJ databases">
        <title>Genomic Encyclopedia of Type Strains, Phase IV (KMG-IV): sequencing the most valuable type-strain genomes for metagenomic binning, comparative biology and taxonomic classification.</title>
        <authorList>
            <person name="Goeker M."/>
        </authorList>
    </citation>
    <scope>NUCLEOTIDE SEQUENCE [LARGE SCALE GENOMIC DNA]</scope>
    <source>
        <strain evidence="3 4">DSM 3770</strain>
    </source>
</reference>
<comment type="caution">
    <text evidence="3">The sequence shown here is derived from an EMBL/GenBank/DDBJ whole genome shotgun (WGS) entry which is preliminary data.</text>
</comment>
<sequence>MLPTDDPHSEGILRQLGRAVQFRPFSGPRYEDLDFLFVAMVPRSGSSYLGSLISANGFLMQGETFRFIQGTFERYVRKTKSKTYEEYIRNKISDNTKNGMFSAKVGWPQFNPIYFSGAYRHYFSSAKFVYLTREDILDQSISLFIAQSTGYFHSTSQQRKDQNAEEIHFDFDAIAARVVQFSEMQSNWERFFASEGIRPLRVTYEQLLSDPEDVVRRIGNYINRPMTGNIVTETAFKKISTNKNSQLRDLYIAEHKKRLAAAISIAPPPRKRKRPAPQKLEQAVKA</sequence>
<organism evidence="3 4">
    <name type="scientific">Xanthobacter agilis</name>
    <dbReference type="NCBI Taxonomy" id="47492"/>
    <lineage>
        <taxon>Bacteria</taxon>
        <taxon>Pseudomonadati</taxon>
        <taxon>Pseudomonadota</taxon>
        <taxon>Alphaproteobacteria</taxon>
        <taxon>Hyphomicrobiales</taxon>
        <taxon>Xanthobacteraceae</taxon>
        <taxon>Xanthobacter</taxon>
    </lineage>
</organism>
<name>A0ABU0L812_XANAG</name>
<evidence type="ECO:0000313" key="3">
    <source>
        <dbReference type="EMBL" id="MDQ0503245.1"/>
    </source>
</evidence>
<dbReference type="Gene3D" id="3.40.50.300">
    <property type="entry name" value="P-loop containing nucleotide triphosphate hydrolases"/>
    <property type="match status" value="1"/>
</dbReference>
<evidence type="ECO:0000256" key="1">
    <source>
        <dbReference type="SAM" id="MobiDB-lite"/>
    </source>
</evidence>
<gene>
    <name evidence="3" type="ORF">QOZ94_000015</name>
</gene>
<dbReference type="SUPFAM" id="SSF52540">
    <property type="entry name" value="P-loop containing nucleoside triphosphate hydrolases"/>
    <property type="match status" value="1"/>
</dbReference>
<dbReference type="Proteomes" id="UP001241747">
    <property type="component" value="Unassembled WGS sequence"/>
</dbReference>
<dbReference type="RefSeq" id="WP_237346118.1">
    <property type="nucleotide sequence ID" value="NZ_JABWGX010000015.1"/>
</dbReference>
<dbReference type="InterPro" id="IPR027417">
    <property type="entry name" value="P-loop_NTPase"/>
</dbReference>
<dbReference type="EMBL" id="JAUSVY010000001">
    <property type="protein sequence ID" value="MDQ0503245.1"/>
    <property type="molecule type" value="Genomic_DNA"/>
</dbReference>
<accession>A0ABU0L812</accession>
<feature type="region of interest" description="Disordered" evidence="1">
    <location>
        <begin position="266"/>
        <end position="286"/>
    </location>
</feature>
<protein>
    <submittedName>
        <fullName evidence="3">LPS sulfotransferase NodH</fullName>
    </submittedName>
</protein>
<proteinExistence type="predicted"/>